<keyword evidence="8 11" id="KW-0413">Isomerase</keyword>
<dbReference type="Proteomes" id="UP000324479">
    <property type="component" value="Unassembled WGS sequence"/>
</dbReference>
<dbReference type="GO" id="GO:0005886">
    <property type="term" value="C:plasma membrane"/>
    <property type="evidence" value="ECO:0007669"/>
    <property type="project" value="UniProtKB-SubCell"/>
</dbReference>
<keyword evidence="3" id="KW-0997">Cell inner membrane</keyword>
<feature type="compositionally biased region" description="Polar residues" evidence="9">
    <location>
        <begin position="362"/>
        <end position="376"/>
    </location>
</feature>
<protein>
    <recommendedName>
        <fullName evidence="6">Periplasmic chaperone PpiD</fullName>
    </recommendedName>
    <alternativeName>
        <fullName evidence="7">Periplasmic folding chaperone</fullName>
    </alternativeName>
</protein>
<proteinExistence type="predicted"/>
<evidence type="ECO:0000256" key="9">
    <source>
        <dbReference type="SAM" id="MobiDB-lite"/>
    </source>
</evidence>
<evidence type="ECO:0000256" key="2">
    <source>
        <dbReference type="ARBA" id="ARBA00022475"/>
    </source>
</evidence>
<reference evidence="11 12" key="1">
    <citation type="submission" date="2019-08" db="EMBL/GenBank/DDBJ databases">
        <authorList>
            <person name="Dhanesh K."/>
            <person name="Kumar G."/>
            <person name="Sasikala C."/>
            <person name="Venkata Ramana C."/>
        </authorList>
    </citation>
    <scope>NUCLEOTIDE SEQUENCE [LARGE SCALE GENOMIC DNA]</scope>
    <source>
        <strain evidence="11 12">JC645</strain>
    </source>
</reference>
<gene>
    <name evidence="11" type="ORF">FYK55_24695</name>
</gene>
<evidence type="ECO:0000256" key="1">
    <source>
        <dbReference type="ARBA" id="ARBA00004382"/>
    </source>
</evidence>
<comment type="caution">
    <text evidence="11">The sequence shown here is derived from an EMBL/GenBank/DDBJ whole genome shotgun (WGS) entry which is preliminary data.</text>
</comment>
<dbReference type="Gene3D" id="1.10.4030.10">
    <property type="entry name" value="Porin chaperone SurA, peptide-binding domain"/>
    <property type="match status" value="1"/>
</dbReference>
<feature type="region of interest" description="Disordered" evidence="9">
    <location>
        <begin position="354"/>
        <end position="376"/>
    </location>
</feature>
<evidence type="ECO:0000259" key="10">
    <source>
        <dbReference type="PROSITE" id="PS50198"/>
    </source>
</evidence>
<sequence>MLIPAGTSPANAQPLPELPDQAPPLPEDPATVIAVVGQSPILWGDVQPKVDGRINEVLASMGREFPKSELAKARLQLARSAMIQAIQTKMMKESFLIEQVGTEAADKRKEMGDMMLSRARQMFFDNELKELQKKYETTDLAELDQKMRETGSSLRARQRDFIDMMLGHMYMRSMVDQDPKVTIAEINARYHKDVDAYRHGAKARWEQLSILFENHPDRMEAKESIVALGREAYFGGNLQAVAKAKSEEPFAVDGGLHDWTTKGALASEPLDTQIFSIPLNKMSEIIEDQWGFHIVRVLERKPAGVQPLAELQEEIRAQIKKEKIAKAQEAMLVQMRKRVPVWSIYPDDVPGSKPLRIANAARGSQSDNSPSSGQRY</sequence>
<dbReference type="EMBL" id="VWOX01000020">
    <property type="protein sequence ID" value="KAA5539309.1"/>
    <property type="molecule type" value="Genomic_DNA"/>
</dbReference>
<dbReference type="InterPro" id="IPR052029">
    <property type="entry name" value="PpiD_chaperone"/>
</dbReference>
<keyword evidence="4" id="KW-0472">Membrane</keyword>
<evidence type="ECO:0000256" key="5">
    <source>
        <dbReference type="ARBA" id="ARBA00023186"/>
    </source>
</evidence>
<keyword evidence="2" id="KW-1003">Cell membrane</keyword>
<keyword evidence="5" id="KW-0143">Chaperone</keyword>
<dbReference type="Pfam" id="PF13145">
    <property type="entry name" value="Rotamase_2"/>
    <property type="match status" value="1"/>
</dbReference>
<evidence type="ECO:0000256" key="8">
    <source>
        <dbReference type="PROSITE-ProRule" id="PRU00278"/>
    </source>
</evidence>
<dbReference type="RefSeq" id="WP_150079348.1">
    <property type="nucleotide sequence ID" value="NZ_VWOX01000020.1"/>
</dbReference>
<feature type="domain" description="PpiC" evidence="10">
    <location>
        <begin position="202"/>
        <end position="299"/>
    </location>
</feature>
<keyword evidence="8" id="KW-0697">Rotamase</keyword>
<evidence type="ECO:0000256" key="7">
    <source>
        <dbReference type="ARBA" id="ARBA00042775"/>
    </source>
</evidence>
<dbReference type="InterPro" id="IPR000297">
    <property type="entry name" value="PPIase_PpiC"/>
</dbReference>
<evidence type="ECO:0000256" key="3">
    <source>
        <dbReference type="ARBA" id="ARBA00022519"/>
    </source>
</evidence>
<dbReference type="SUPFAM" id="SSF54534">
    <property type="entry name" value="FKBP-like"/>
    <property type="match status" value="1"/>
</dbReference>
<name>A0A5M6D116_9BACT</name>
<dbReference type="InterPro" id="IPR046357">
    <property type="entry name" value="PPIase_dom_sf"/>
</dbReference>
<dbReference type="AlphaFoldDB" id="A0A5M6D116"/>
<evidence type="ECO:0000256" key="4">
    <source>
        <dbReference type="ARBA" id="ARBA00023136"/>
    </source>
</evidence>
<evidence type="ECO:0000313" key="12">
    <source>
        <dbReference type="Proteomes" id="UP000324479"/>
    </source>
</evidence>
<dbReference type="PANTHER" id="PTHR47529:SF1">
    <property type="entry name" value="PERIPLASMIC CHAPERONE PPID"/>
    <property type="match status" value="1"/>
</dbReference>
<dbReference type="GO" id="GO:0003755">
    <property type="term" value="F:peptidyl-prolyl cis-trans isomerase activity"/>
    <property type="evidence" value="ECO:0007669"/>
    <property type="project" value="UniProtKB-KW"/>
</dbReference>
<feature type="region of interest" description="Disordered" evidence="9">
    <location>
        <begin position="1"/>
        <end position="27"/>
    </location>
</feature>
<dbReference type="PANTHER" id="PTHR47529">
    <property type="entry name" value="PEPTIDYL-PROLYL CIS-TRANS ISOMERASE D"/>
    <property type="match status" value="1"/>
</dbReference>
<keyword evidence="12" id="KW-1185">Reference proteome</keyword>
<accession>A0A5M6D116</accession>
<organism evidence="11 12">
    <name type="scientific">Roseiconus nitratireducens</name>
    <dbReference type="NCBI Taxonomy" id="2605748"/>
    <lineage>
        <taxon>Bacteria</taxon>
        <taxon>Pseudomonadati</taxon>
        <taxon>Planctomycetota</taxon>
        <taxon>Planctomycetia</taxon>
        <taxon>Pirellulales</taxon>
        <taxon>Pirellulaceae</taxon>
        <taxon>Roseiconus</taxon>
    </lineage>
</organism>
<evidence type="ECO:0000256" key="6">
    <source>
        <dbReference type="ARBA" id="ARBA00040743"/>
    </source>
</evidence>
<evidence type="ECO:0000313" key="11">
    <source>
        <dbReference type="EMBL" id="KAA5539309.1"/>
    </source>
</evidence>
<dbReference type="Gene3D" id="3.10.50.40">
    <property type="match status" value="1"/>
</dbReference>
<comment type="subcellular location">
    <subcellularLocation>
        <location evidence="1">Cell inner membrane</location>
        <topology evidence="1">Single-pass type II membrane protein</topology>
        <orientation evidence="1">Periplasmic side</orientation>
    </subcellularLocation>
</comment>
<dbReference type="PROSITE" id="PS50198">
    <property type="entry name" value="PPIC_PPIASE_2"/>
    <property type="match status" value="1"/>
</dbReference>